<evidence type="ECO:0000256" key="1">
    <source>
        <dbReference type="ARBA" id="ARBA00000085"/>
    </source>
</evidence>
<keyword evidence="3" id="KW-0597">Phosphoprotein</keyword>
<sequence length="1143" mass="119127">MALLTDRTRAALATAGYAVLLTACAVLSLAWLAVGAVVGVAAYVPSLAAAVAAAAAAGDRWAQGVLDALPRSEPAAQAVLDYGFSVVTLVIAVVLLAGQERSWSIRLLVLALVGSAGAFNLQAHAAATAVQTAMGLAIGGLHQVLLHGVASAAYILALLVFPPDREARFEGSARTALVLVGTVTSLLVGIGTALLPHTVSCVLFFGFLVPLVGLAALPRQVRGGPTATVRTQARLLFSVLAVSFVVAVVLALITLVLSATGWTGVVLVDPTVHAGQPDTGEPTALLFWFSRLVCIGIAGAVFVATRPGGLSTAERLFSRGLAAGLTAALVGGGYVVLHRTAEYLLVEFARDTPLALVIATVPTALATLPVYVRAERLADRMLYGSRPTPYSVLAGVTALSRGTGTDAPDLGRVAEAVGRGLGASTCRLTVARPGLRDRSYTWSEAAEGPEADDLVEAAIRHGAEVIGTIAVDRAAVSGLHRQRQHLLEDIADSLGVVLQANRFGIELERHLRAALAHANEIAVSRRAVVAEMDAERRRIERDLHDGAQHHLVSLRLALGLVEHQVSTDQFDQARARLEQVADQIDMAESILAETATGVSSPLLAEVGLAGALTKDLAGGQPPVPVEVAGMHSGVRLPHDVETAVYFCCLEAVNNARKHAPGAPIVVRLGAGDGRLLFTVHDDGPGWDPKEQAGSPGRGLRNVAARIFVVGGHVDVRSAPGEGTTVEGSVPLPPAVAGPGADSTPAEAPEPPAPGARAVAAAPVPLVDQVRDAVRDARELYHGTARAEQLRLLAERLDAPLRIAVTGEAGRSALVHALDALAPDGDGRPPGSTAATLIDLPPPVASDGLPIPPADAFVLLLHETHCESTVFASGGPARPRPAHVIGALVREEPVDETAQDAAARCVARPEVRRLCHAVVPVAPAFARAGVALGEDDDRTLREWAQQGFVPDASEQELLERFGPAVVRAAIASIRSGDAGDRSALAAALLQHSGVLRLRELVDARLACRADTLKARSVLLALETLVRADPPPPRLLYRLDRIRSAAHELTEVDLVDALRAGELNLPDKQRHEAEQLLGAGGPEPQTRLGLAPDAAVQEVVRSAEEQLRLWKRRAANPGAGNDARTAAGAIVQTCERLLVRAAGMH</sequence>
<feature type="transmembrane region" description="Helical" evidence="10">
    <location>
        <begin position="197"/>
        <end position="217"/>
    </location>
</feature>
<keyword evidence="10" id="KW-0812">Transmembrane</keyword>
<feature type="transmembrane region" description="Helical" evidence="10">
    <location>
        <begin position="316"/>
        <end position="337"/>
    </location>
</feature>
<dbReference type="CDD" id="cd16917">
    <property type="entry name" value="HATPase_UhpB-NarQ-NarX-like"/>
    <property type="match status" value="1"/>
</dbReference>
<organism evidence="12 13">
    <name type="scientific">Pseudonocardia zijingensis</name>
    <dbReference type="NCBI Taxonomy" id="153376"/>
    <lineage>
        <taxon>Bacteria</taxon>
        <taxon>Bacillati</taxon>
        <taxon>Actinomycetota</taxon>
        <taxon>Actinomycetes</taxon>
        <taxon>Pseudonocardiales</taxon>
        <taxon>Pseudonocardiaceae</taxon>
        <taxon>Pseudonocardia</taxon>
    </lineage>
</organism>
<evidence type="ECO:0000256" key="3">
    <source>
        <dbReference type="ARBA" id="ARBA00022553"/>
    </source>
</evidence>
<dbReference type="PANTHER" id="PTHR24421:SF10">
    <property type="entry name" value="NITRATE_NITRITE SENSOR PROTEIN NARQ"/>
    <property type="match status" value="1"/>
</dbReference>
<dbReference type="EC" id="2.7.13.3" evidence="2"/>
<feature type="transmembrane region" description="Helical" evidence="10">
    <location>
        <begin position="40"/>
        <end position="58"/>
    </location>
</feature>
<evidence type="ECO:0000256" key="7">
    <source>
        <dbReference type="ARBA" id="ARBA00022840"/>
    </source>
</evidence>
<keyword evidence="5" id="KW-0547">Nucleotide-binding</keyword>
<evidence type="ECO:0000256" key="9">
    <source>
        <dbReference type="SAM" id="MobiDB-lite"/>
    </source>
</evidence>
<evidence type="ECO:0000313" key="13">
    <source>
        <dbReference type="Proteomes" id="UP001499967"/>
    </source>
</evidence>
<dbReference type="EMBL" id="BAAAHP010000006">
    <property type="protein sequence ID" value="GAA0920642.1"/>
    <property type="molecule type" value="Genomic_DNA"/>
</dbReference>
<protein>
    <recommendedName>
        <fullName evidence="2">histidine kinase</fullName>
        <ecNumber evidence="2">2.7.13.3</ecNumber>
    </recommendedName>
</protein>
<proteinExistence type="predicted"/>
<reference evidence="12 13" key="1">
    <citation type="journal article" date="2019" name="Int. J. Syst. Evol. Microbiol.">
        <title>The Global Catalogue of Microorganisms (GCM) 10K type strain sequencing project: providing services to taxonomists for standard genome sequencing and annotation.</title>
        <authorList>
            <consortium name="The Broad Institute Genomics Platform"/>
            <consortium name="The Broad Institute Genome Sequencing Center for Infectious Disease"/>
            <person name="Wu L."/>
            <person name="Ma J."/>
        </authorList>
    </citation>
    <scope>NUCLEOTIDE SEQUENCE [LARGE SCALE GENOMIC DNA]</scope>
    <source>
        <strain evidence="12 13">JCM 11117</strain>
    </source>
</reference>
<feature type="compositionally biased region" description="Low complexity" evidence="9">
    <location>
        <begin position="736"/>
        <end position="746"/>
    </location>
</feature>
<dbReference type="InterPro" id="IPR011712">
    <property type="entry name" value="Sig_transdc_His_kin_sub3_dim/P"/>
</dbReference>
<dbReference type="SMART" id="SM00387">
    <property type="entry name" value="HATPase_c"/>
    <property type="match status" value="1"/>
</dbReference>
<dbReference type="Gene3D" id="1.20.5.1930">
    <property type="match status" value="1"/>
</dbReference>
<feature type="transmembrane region" description="Helical" evidence="10">
    <location>
        <begin position="12"/>
        <end position="34"/>
    </location>
</feature>
<feature type="transmembrane region" description="Helical" evidence="10">
    <location>
        <begin position="79"/>
        <end position="98"/>
    </location>
</feature>
<dbReference type="InterPro" id="IPR003594">
    <property type="entry name" value="HATPase_dom"/>
</dbReference>
<dbReference type="Gene3D" id="3.30.565.10">
    <property type="entry name" value="Histidine kinase-like ATPase, C-terminal domain"/>
    <property type="match status" value="1"/>
</dbReference>
<evidence type="ECO:0000256" key="6">
    <source>
        <dbReference type="ARBA" id="ARBA00022777"/>
    </source>
</evidence>
<evidence type="ECO:0000256" key="5">
    <source>
        <dbReference type="ARBA" id="ARBA00022741"/>
    </source>
</evidence>
<feature type="region of interest" description="Disordered" evidence="9">
    <location>
        <begin position="717"/>
        <end position="755"/>
    </location>
</feature>
<evidence type="ECO:0000256" key="4">
    <source>
        <dbReference type="ARBA" id="ARBA00022679"/>
    </source>
</evidence>
<evidence type="ECO:0000256" key="2">
    <source>
        <dbReference type="ARBA" id="ARBA00012438"/>
    </source>
</evidence>
<evidence type="ECO:0000256" key="10">
    <source>
        <dbReference type="SAM" id="Phobius"/>
    </source>
</evidence>
<keyword evidence="6" id="KW-0418">Kinase</keyword>
<keyword evidence="10" id="KW-1133">Transmembrane helix</keyword>
<dbReference type="SUPFAM" id="SSF55874">
    <property type="entry name" value="ATPase domain of HSP90 chaperone/DNA topoisomerase II/histidine kinase"/>
    <property type="match status" value="1"/>
</dbReference>
<feature type="transmembrane region" description="Helical" evidence="10">
    <location>
        <begin position="144"/>
        <end position="161"/>
    </location>
</feature>
<feature type="transmembrane region" description="Helical" evidence="10">
    <location>
        <begin position="173"/>
        <end position="191"/>
    </location>
</feature>
<dbReference type="Pfam" id="PF02518">
    <property type="entry name" value="HATPase_c"/>
    <property type="match status" value="1"/>
</dbReference>
<keyword evidence="8" id="KW-0902">Two-component regulatory system</keyword>
<name>A0ABN1P185_9PSEU</name>
<feature type="transmembrane region" description="Helical" evidence="10">
    <location>
        <begin position="285"/>
        <end position="304"/>
    </location>
</feature>
<feature type="domain" description="Histidine kinase/HSP90-like ATPase" evidence="11">
    <location>
        <begin position="639"/>
        <end position="733"/>
    </location>
</feature>
<evidence type="ECO:0000256" key="8">
    <source>
        <dbReference type="ARBA" id="ARBA00023012"/>
    </source>
</evidence>
<evidence type="ECO:0000313" key="12">
    <source>
        <dbReference type="EMBL" id="GAA0920642.1"/>
    </source>
</evidence>
<evidence type="ECO:0000259" key="11">
    <source>
        <dbReference type="SMART" id="SM00387"/>
    </source>
</evidence>
<keyword evidence="13" id="KW-1185">Reference proteome</keyword>
<dbReference type="Proteomes" id="UP001499967">
    <property type="component" value="Unassembled WGS sequence"/>
</dbReference>
<gene>
    <name evidence="12" type="ORF">GCM10009559_03310</name>
</gene>
<comment type="caution">
    <text evidence="12">The sequence shown here is derived from an EMBL/GenBank/DDBJ whole genome shotgun (WGS) entry which is preliminary data.</text>
</comment>
<comment type="catalytic activity">
    <reaction evidence="1">
        <text>ATP + protein L-histidine = ADP + protein N-phospho-L-histidine.</text>
        <dbReference type="EC" id="2.7.13.3"/>
    </reaction>
</comment>
<dbReference type="InterPro" id="IPR050482">
    <property type="entry name" value="Sensor_HK_TwoCompSys"/>
</dbReference>
<feature type="transmembrane region" description="Helical" evidence="10">
    <location>
        <begin position="237"/>
        <end position="265"/>
    </location>
</feature>
<dbReference type="PANTHER" id="PTHR24421">
    <property type="entry name" value="NITRATE/NITRITE SENSOR PROTEIN NARX-RELATED"/>
    <property type="match status" value="1"/>
</dbReference>
<dbReference type="Pfam" id="PF07730">
    <property type="entry name" value="HisKA_3"/>
    <property type="match status" value="1"/>
</dbReference>
<accession>A0ABN1P185</accession>
<keyword evidence="10" id="KW-0472">Membrane</keyword>
<dbReference type="PROSITE" id="PS51257">
    <property type="entry name" value="PROKAR_LIPOPROTEIN"/>
    <property type="match status" value="1"/>
</dbReference>
<keyword evidence="7" id="KW-0067">ATP-binding</keyword>
<keyword evidence="4" id="KW-0808">Transferase</keyword>
<dbReference type="InterPro" id="IPR036890">
    <property type="entry name" value="HATPase_C_sf"/>
</dbReference>